<keyword evidence="9" id="KW-1185">Reference proteome</keyword>
<reference evidence="9" key="1">
    <citation type="submission" date="2016-11" db="EMBL/GenBank/DDBJ databases">
        <authorList>
            <person name="Shukria A."/>
            <person name="Stevens D.C."/>
        </authorList>
    </citation>
    <scope>NUCLEOTIDE SEQUENCE [LARGE SCALE GENOMIC DNA]</scope>
    <source>
        <strain evidence="9">Cbfe23</strain>
    </source>
</reference>
<evidence type="ECO:0000256" key="4">
    <source>
        <dbReference type="ARBA" id="ARBA00023125"/>
    </source>
</evidence>
<dbReference type="EMBL" id="MPIN01000004">
    <property type="protein sequence ID" value="OJH39781.1"/>
    <property type="molecule type" value="Genomic_DNA"/>
</dbReference>
<evidence type="ECO:0000256" key="1">
    <source>
        <dbReference type="ARBA" id="ARBA00010641"/>
    </source>
</evidence>
<dbReference type="PANTHER" id="PTHR43133">
    <property type="entry name" value="RNA POLYMERASE ECF-TYPE SIGMA FACTO"/>
    <property type="match status" value="1"/>
</dbReference>
<dbReference type="InterPro" id="IPR013324">
    <property type="entry name" value="RNA_pol_sigma_r3/r4-like"/>
</dbReference>
<evidence type="ECO:0000259" key="6">
    <source>
        <dbReference type="Pfam" id="PF04542"/>
    </source>
</evidence>
<keyword evidence="4" id="KW-0238">DNA-binding</keyword>
<proteinExistence type="inferred from homology"/>
<dbReference type="Gene3D" id="1.10.1740.10">
    <property type="match status" value="1"/>
</dbReference>
<dbReference type="SUPFAM" id="SSF88659">
    <property type="entry name" value="Sigma3 and sigma4 domains of RNA polymerase sigma factors"/>
    <property type="match status" value="1"/>
</dbReference>
<dbReference type="InterPro" id="IPR039425">
    <property type="entry name" value="RNA_pol_sigma-70-like"/>
</dbReference>
<dbReference type="Proteomes" id="UP000182229">
    <property type="component" value="Unassembled WGS sequence"/>
</dbReference>
<comment type="similarity">
    <text evidence="1">Belongs to the sigma-70 factor family. ECF subfamily.</text>
</comment>
<dbReference type="InterPro" id="IPR007627">
    <property type="entry name" value="RNA_pol_sigma70_r2"/>
</dbReference>
<evidence type="ECO:0000256" key="2">
    <source>
        <dbReference type="ARBA" id="ARBA00023015"/>
    </source>
</evidence>
<dbReference type="Pfam" id="PF08281">
    <property type="entry name" value="Sigma70_r4_2"/>
    <property type="match status" value="1"/>
</dbReference>
<dbReference type="GO" id="GO:0006352">
    <property type="term" value="P:DNA-templated transcription initiation"/>
    <property type="evidence" value="ECO:0007669"/>
    <property type="project" value="InterPro"/>
</dbReference>
<reference evidence="8 9" key="2">
    <citation type="submission" date="2016-12" db="EMBL/GenBank/DDBJ databases">
        <title>Draft Genome Sequence of Cystobacter ferrugineus Strain Cbfe23.</title>
        <authorList>
            <person name="Akbar S."/>
            <person name="Dowd S.E."/>
            <person name="Stevens D.C."/>
        </authorList>
    </citation>
    <scope>NUCLEOTIDE SEQUENCE [LARGE SCALE GENOMIC DNA]</scope>
    <source>
        <strain evidence="8 9">Cbfe23</strain>
    </source>
</reference>
<dbReference type="GO" id="GO:0003677">
    <property type="term" value="F:DNA binding"/>
    <property type="evidence" value="ECO:0007669"/>
    <property type="project" value="UniProtKB-KW"/>
</dbReference>
<sequence>MAPRAQAGPTPRPPDFQQVYAESALFVWRTLRRLGVREEDLEDVCQEAFVVVHRRLSDFDGSATVRTWLFGICRRVASDYRRRAHIRRETAVEELPEGAQAPEQVEVVARKQARALLDRILEELDEDKRAVFVLFELEQWPMAEVAQAVGCPLQTAYSRLYAGREHVKQAVARARAEGGAS</sequence>
<dbReference type="Gene3D" id="1.10.10.10">
    <property type="entry name" value="Winged helix-like DNA-binding domain superfamily/Winged helix DNA-binding domain"/>
    <property type="match status" value="1"/>
</dbReference>
<evidence type="ECO:0000256" key="3">
    <source>
        <dbReference type="ARBA" id="ARBA00023082"/>
    </source>
</evidence>
<accession>A0A1L9BC20</accession>
<evidence type="ECO:0000259" key="7">
    <source>
        <dbReference type="Pfam" id="PF08281"/>
    </source>
</evidence>
<dbReference type="InterPro" id="IPR014284">
    <property type="entry name" value="RNA_pol_sigma-70_dom"/>
</dbReference>
<feature type="domain" description="RNA polymerase sigma-70 region 2" evidence="6">
    <location>
        <begin position="24"/>
        <end position="84"/>
    </location>
</feature>
<comment type="caution">
    <text evidence="8">The sequence shown here is derived from an EMBL/GenBank/DDBJ whole genome shotgun (WGS) entry which is preliminary data.</text>
</comment>
<feature type="domain" description="RNA polymerase sigma factor 70 region 4 type 2" evidence="7">
    <location>
        <begin position="116"/>
        <end position="166"/>
    </location>
</feature>
<dbReference type="AlphaFoldDB" id="A0A1L9BC20"/>
<dbReference type="InterPro" id="IPR013325">
    <property type="entry name" value="RNA_pol_sigma_r2"/>
</dbReference>
<keyword evidence="5" id="KW-0804">Transcription</keyword>
<name>A0A1L9BC20_9BACT</name>
<dbReference type="InterPro" id="IPR013249">
    <property type="entry name" value="RNA_pol_sigma70_r4_t2"/>
</dbReference>
<dbReference type="GO" id="GO:0016987">
    <property type="term" value="F:sigma factor activity"/>
    <property type="evidence" value="ECO:0007669"/>
    <property type="project" value="UniProtKB-KW"/>
</dbReference>
<dbReference type="NCBIfam" id="TIGR02937">
    <property type="entry name" value="sigma70-ECF"/>
    <property type="match status" value="1"/>
</dbReference>
<protein>
    <submittedName>
        <fullName evidence="8">RNA polymerase subunit sigma</fullName>
    </submittedName>
</protein>
<dbReference type="Pfam" id="PF04542">
    <property type="entry name" value="Sigma70_r2"/>
    <property type="match status" value="1"/>
</dbReference>
<keyword evidence="2" id="KW-0805">Transcription regulation</keyword>
<dbReference type="InterPro" id="IPR036388">
    <property type="entry name" value="WH-like_DNA-bd_sf"/>
</dbReference>
<dbReference type="STRING" id="83449.BON30_18505"/>
<evidence type="ECO:0000313" key="9">
    <source>
        <dbReference type="Proteomes" id="UP000182229"/>
    </source>
</evidence>
<gene>
    <name evidence="8" type="ORF">BON30_18505</name>
</gene>
<evidence type="ECO:0000256" key="5">
    <source>
        <dbReference type="ARBA" id="ARBA00023163"/>
    </source>
</evidence>
<dbReference type="PANTHER" id="PTHR43133:SF8">
    <property type="entry name" value="RNA POLYMERASE SIGMA FACTOR HI_1459-RELATED"/>
    <property type="match status" value="1"/>
</dbReference>
<keyword evidence="3" id="KW-0731">Sigma factor</keyword>
<evidence type="ECO:0000313" key="8">
    <source>
        <dbReference type="EMBL" id="OJH39781.1"/>
    </source>
</evidence>
<organism evidence="8 9">
    <name type="scientific">Cystobacter ferrugineus</name>
    <dbReference type="NCBI Taxonomy" id="83449"/>
    <lineage>
        <taxon>Bacteria</taxon>
        <taxon>Pseudomonadati</taxon>
        <taxon>Myxococcota</taxon>
        <taxon>Myxococcia</taxon>
        <taxon>Myxococcales</taxon>
        <taxon>Cystobacterineae</taxon>
        <taxon>Archangiaceae</taxon>
        <taxon>Cystobacter</taxon>
    </lineage>
</organism>
<dbReference type="SUPFAM" id="SSF88946">
    <property type="entry name" value="Sigma2 domain of RNA polymerase sigma factors"/>
    <property type="match status" value="1"/>
</dbReference>